<dbReference type="InterPro" id="IPR009081">
    <property type="entry name" value="PP-bd_ACP"/>
</dbReference>
<dbReference type="PANTHER" id="PTHR46153">
    <property type="entry name" value="ACYL CARRIER PROTEIN"/>
    <property type="match status" value="1"/>
</dbReference>
<dbReference type="InterPro" id="IPR036736">
    <property type="entry name" value="ACP-like_sf"/>
</dbReference>
<evidence type="ECO:0000256" key="1">
    <source>
        <dbReference type="ARBA" id="ARBA00003180"/>
    </source>
</evidence>
<feature type="chain" id="PRO_5016860052" description="Carrier domain-containing protein" evidence="2">
    <location>
        <begin position="22"/>
        <end position="136"/>
    </location>
</feature>
<protein>
    <recommendedName>
        <fullName evidence="3">Carrier domain-containing protein</fullName>
    </recommendedName>
</protein>
<dbReference type="GO" id="GO:0000036">
    <property type="term" value="F:acyl carrier activity"/>
    <property type="evidence" value="ECO:0007669"/>
    <property type="project" value="InterPro"/>
</dbReference>
<keyword evidence="2" id="KW-0732">Signal</keyword>
<feature type="domain" description="Carrier" evidence="3">
    <location>
        <begin position="33"/>
        <end position="110"/>
    </location>
</feature>
<dbReference type="EMBL" id="QPEX01000046">
    <property type="protein sequence ID" value="RCS40579.1"/>
    <property type="molecule type" value="Genomic_DNA"/>
</dbReference>
<dbReference type="SUPFAM" id="SSF47336">
    <property type="entry name" value="ACP-like"/>
    <property type="match status" value="1"/>
</dbReference>
<organism evidence="4 5">
    <name type="scientific">Bremerella cremea</name>
    <dbReference type="NCBI Taxonomy" id="1031537"/>
    <lineage>
        <taxon>Bacteria</taxon>
        <taxon>Pseudomonadati</taxon>
        <taxon>Planctomycetota</taxon>
        <taxon>Planctomycetia</taxon>
        <taxon>Pirellulales</taxon>
        <taxon>Pirellulaceae</taxon>
        <taxon>Bremerella</taxon>
    </lineage>
</organism>
<dbReference type="OrthoDB" id="291710at2"/>
<comment type="caution">
    <text evidence="4">The sequence shown here is derived from an EMBL/GenBank/DDBJ whole genome shotgun (WGS) entry which is preliminary data.</text>
</comment>
<comment type="function">
    <text evidence="1">Carrier of the growing fatty acid chain in fatty acid biosynthesis.</text>
</comment>
<feature type="signal peptide" evidence="2">
    <location>
        <begin position="1"/>
        <end position="21"/>
    </location>
</feature>
<accession>A0A368KJA3</accession>
<gene>
    <name evidence="4" type="ORF">DTL42_24725</name>
</gene>
<dbReference type="Proteomes" id="UP000253562">
    <property type="component" value="Unassembled WGS sequence"/>
</dbReference>
<dbReference type="InterPro" id="IPR044813">
    <property type="entry name" value="ACP_chloroplastic"/>
</dbReference>
<proteinExistence type="predicted"/>
<dbReference type="AlphaFoldDB" id="A0A368KJA3"/>
<dbReference type="PROSITE" id="PS51257">
    <property type="entry name" value="PROKAR_LIPOPROTEIN"/>
    <property type="match status" value="1"/>
</dbReference>
<sequence>MTRLGLVFVTLVAVGCGASSSSPLPVPPAAANSPEVVKVQEIVAEQIGIAPADVAADQTFEKLGADGLDFVAIVFKTEDQLGVKISAEDLGTVTGVSDPKEMPAKLTVRQYAEFVESVKQAKPMPAPENASEAEMP</sequence>
<dbReference type="RefSeq" id="WP_114373375.1">
    <property type="nucleotide sequence ID" value="NZ_QPEX01000046.1"/>
</dbReference>
<reference evidence="4 5" key="1">
    <citation type="submission" date="2018-07" db="EMBL/GenBank/DDBJ databases">
        <title>Comparative genomes isolates from brazilian mangrove.</title>
        <authorList>
            <person name="De Araujo J.E."/>
            <person name="Taketani R.G."/>
            <person name="Silva M.C.P."/>
            <person name="Lourenco M.V."/>
            <person name="Oliveira V.M."/>
            <person name="Andreote F.D."/>
        </authorList>
    </citation>
    <scope>NUCLEOTIDE SEQUENCE [LARGE SCALE GENOMIC DNA]</scope>
    <source>
        <strain evidence="4 5">HEX PRIS-MGV</strain>
    </source>
</reference>
<dbReference type="PANTHER" id="PTHR46153:SF20">
    <property type="entry name" value="ACYL CARRIER PROTEIN 2, CHLOROPLASTIC-RELATED"/>
    <property type="match status" value="1"/>
</dbReference>
<evidence type="ECO:0000259" key="3">
    <source>
        <dbReference type="PROSITE" id="PS50075"/>
    </source>
</evidence>
<evidence type="ECO:0000256" key="2">
    <source>
        <dbReference type="SAM" id="SignalP"/>
    </source>
</evidence>
<dbReference type="Pfam" id="PF00550">
    <property type="entry name" value="PP-binding"/>
    <property type="match status" value="1"/>
</dbReference>
<dbReference type="Gene3D" id="1.10.1200.10">
    <property type="entry name" value="ACP-like"/>
    <property type="match status" value="1"/>
</dbReference>
<evidence type="ECO:0000313" key="4">
    <source>
        <dbReference type="EMBL" id="RCS40579.1"/>
    </source>
</evidence>
<name>A0A368KJA3_9BACT</name>
<dbReference type="PROSITE" id="PS50075">
    <property type="entry name" value="CARRIER"/>
    <property type="match status" value="1"/>
</dbReference>
<evidence type="ECO:0000313" key="5">
    <source>
        <dbReference type="Proteomes" id="UP000253562"/>
    </source>
</evidence>